<dbReference type="GO" id="GO:0004553">
    <property type="term" value="F:hydrolase activity, hydrolyzing O-glycosyl compounds"/>
    <property type="evidence" value="ECO:0007669"/>
    <property type="project" value="InterPro"/>
</dbReference>
<dbReference type="GO" id="GO:0005975">
    <property type="term" value="P:carbohydrate metabolic process"/>
    <property type="evidence" value="ECO:0007669"/>
    <property type="project" value="InterPro"/>
</dbReference>
<dbReference type="SUPFAM" id="SSF51445">
    <property type="entry name" value="(Trans)glycosidases"/>
    <property type="match status" value="1"/>
</dbReference>
<dbReference type="InterPro" id="IPR044965">
    <property type="entry name" value="Glyco_hydro_17_plant"/>
</dbReference>
<evidence type="ECO:0000256" key="4">
    <source>
        <dbReference type="RuleBase" id="RU004335"/>
    </source>
</evidence>
<keyword evidence="2" id="KW-0378">Hydrolase</keyword>
<name>A0A8D7FMF2_MUSAM</name>
<proteinExistence type="inferred from homology"/>
<gene>
    <name evidence="5" type="ORF">GSMUA_289540.1</name>
</gene>
<evidence type="ECO:0000256" key="2">
    <source>
        <dbReference type="ARBA" id="ARBA00022801"/>
    </source>
</evidence>
<dbReference type="AlphaFoldDB" id="A0A8D7FMF2"/>
<evidence type="ECO:0000256" key="3">
    <source>
        <dbReference type="ARBA" id="ARBA00023295"/>
    </source>
</evidence>
<dbReference type="Gene3D" id="3.20.20.80">
    <property type="entry name" value="Glycosidases"/>
    <property type="match status" value="1"/>
</dbReference>
<evidence type="ECO:0000313" key="5">
    <source>
        <dbReference type="EMBL" id="CAG1858659.1"/>
    </source>
</evidence>
<comment type="similarity">
    <text evidence="1 4">Belongs to the glycosyl hydrolase 17 family.</text>
</comment>
<dbReference type="PANTHER" id="PTHR32227">
    <property type="entry name" value="GLUCAN ENDO-1,3-BETA-GLUCOSIDASE BG1-RELATED-RELATED"/>
    <property type="match status" value="1"/>
</dbReference>
<dbReference type="InterPro" id="IPR000490">
    <property type="entry name" value="Glyco_hydro_17"/>
</dbReference>
<organism evidence="5">
    <name type="scientific">Musa acuminata subsp. malaccensis</name>
    <name type="common">Wild banana</name>
    <name type="synonym">Musa malaccensis</name>
    <dbReference type="NCBI Taxonomy" id="214687"/>
    <lineage>
        <taxon>Eukaryota</taxon>
        <taxon>Viridiplantae</taxon>
        <taxon>Streptophyta</taxon>
        <taxon>Embryophyta</taxon>
        <taxon>Tracheophyta</taxon>
        <taxon>Spermatophyta</taxon>
        <taxon>Magnoliopsida</taxon>
        <taxon>Liliopsida</taxon>
        <taxon>Zingiberales</taxon>
        <taxon>Musaceae</taxon>
        <taxon>Musa</taxon>
    </lineage>
</organism>
<reference evidence="5" key="1">
    <citation type="submission" date="2021-03" db="EMBL/GenBank/DDBJ databases">
        <authorList>
            <consortium name="Genoscope - CEA"/>
            <person name="William W."/>
        </authorList>
    </citation>
    <scope>NUCLEOTIDE SEQUENCE</scope>
    <source>
        <strain evidence="5">Doubled-haploid Pahang</strain>
    </source>
</reference>
<accession>A0A8D7FMF2</accession>
<dbReference type="InterPro" id="IPR017853">
    <property type="entry name" value="GH"/>
</dbReference>
<evidence type="ECO:0000256" key="1">
    <source>
        <dbReference type="ARBA" id="ARBA00008773"/>
    </source>
</evidence>
<keyword evidence="3" id="KW-0326">Glycosidase</keyword>
<dbReference type="EMBL" id="HG996466">
    <property type="protein sequence ID" value="CAG1858659.1"/>
    <property type="molecule type" value="Genomic_DNA"/>
</dbReference>
<protein>
    <submittedName>
        <fullName evidence="5">(wild Malaysian banana) hypothetical protein</fullName>
    </submittedName>
</protein>
<dbReference type="Pfam" id="PF00332">
    <property type="entry name" value="Glyco_hydro_17"/>
    <property type="match status" value="1"/>
</dbReference>
<sequence length="76" mass="8446">MGTGTGWPTAGNTAATPEKAAAYKQGIGTLMRPNDAVEVLLLFNLFDQNRKTVKEYEKHFVIFHQVRKVQVELVIG</sequence>